<dbReference type="PANTHER" id="PTHR11783">
    <property type="entry name" value="SULFOTRANSFERASE SULT"/>
    <property type="match status" value="1"/>
</dbReference>
<dbReference type="AlphaFoldDB" id="A0AAY5K8J6"/>
<dbReference type="SUPFAM" id="SSF52540">
    <property type="entry name" value="P-loop containing nucleoside triphosphate hydrolases"/>
    <property type="match status" value="1"/>
</dbReference>
<dbReference type="InterPro" id="IPR000863">
    <property type="entry name" value="Sulfotransferase_dom"/>
</dbReference>
<dbReference type="InterPro" id="IPR027417">
    <property type="entry name" value="P-loop_NTPase"/>
</dbReference>
<feature type="domain" description="Sulfotransferase" evidence="4">
    <location>
        <begin position="162"/>
        <end position="246"/>
    </location>
</feature>
<evidence type="ECO:0000256" key="2">
    <source>
        <dbReference type="ARBA" id="ARBA00022679"/>
    </source>
</evidence>
<reference evidence="5" key="2">
    <citation type="submission" date="2025-08" db="UniProtKB">
        <authorList>
            <consortium name="Ensembl"/>
        </authorList>
    </citation>
    <scope>IDENTIFICATION</scope>
</reference>
<dbReference type="Ensembl" id="ENSELUT00000102650.1">
    <property type="protein sequence ID" value="ENSELUP00000084565.1"/>
    <property type="gene ID" value="ENSELUG00000013442.3"/>
</dbReference>
<reference evidence="5 6" key="1">
    <citation type="submission" date="2020-02" db="EMBL/GenBank/DDBJ databases">
        <title>Esox lucius (northern pike) genome, fEsoLuc1, primary haplotype.</title>
        <authorList>
            <person name="Myers G."/>
            <person name="Karagic N."/>
            <person name="Meyer A."/>
            <person name="Pippel M."/>
            <person name="Reichard M."/>
            <person name="Winkler S."/>
            <person name="Tracey A."/>
            <person name="Sims Y."/>
            <person name="Howe K."/>
            <person name="Rhie A."/>
            <person name="Formenti G."/>
            <person name="Durbin R."/>
            <person name="Fedrigo O."/>
            <person name="Jarvis E.D."/>
        </authorList>
    </citation>
    <scope>NUCLEOTIDE SEQUENCE [LARGE SCALE GENOMIC DNA]</scope>
</reference>
<sequence length="254" mass="29688">MEEQRNPNSELFQHKGFNLIRGVHDSEHIDSLKTFEVREDDILVVTYPKSGTTWMQYIISLMFHESEMTQGDEVTMKHVPWLEVKYPKIDFGRMSSPRTFVSHLPTLMVPDGFKRKGKVMYISRNPKDVAVSFYHFHNVFKHLENKGDFGGFLQQYLMGQGSLVKISSFFGKHLDAETIDGIIEKSHFHNMRKNPKANYANNFPEYFDNSKDSLLRKGKVGDWKTMFTVDQSEMFDKACQEKMKDFPMKFDSDL</sequence>
<reference evidence="5" key="3">
    <citation type="submission" date="2025-09" db="UniProtKB">
        <authorList>
            <consortium name="Ensembl"/>
        </authorList>
    </citation>
    <scope>IDENTIFICATION</scope>
</reference>
<evidence type="ECO:0000313" key="5">
    <source>
        <dbReference type="Ensembl" id="ENSELUP00000084565.1"/>
    </source>
</evidence>
<dbReference type="GO" id="GO:0008146">
    <property type="term" value="F:sulfotransferase activity"/>
    <property type="evidence" value="ECO:0007669"/>
    <property type="project" value="InterPro"/>
</dbReference>
<evidence type="ECO:0000256" key="3">
    <source>
        <dbReference type="RuleBase" id="RU361155"/>
    </source>
</evidence>
<dbReference type="GeneTree" id="ENSGT00940000156772"/>
<evidence type="ECO:0000313" key="6">
    <source>
        <dbReference type="Proteomes" id="UP000265140"/>
    </source>
</evidence>
<comment type="similarity">
    <text evidence="1 3">Belongs to the sulfotransferase 1 family.</text>
</comment>
<proteinExistence type="inferred from homology"/>
<evidence type="ECO:0000259" key="4">
    <source>
        <dbReference type="Pfam" id="PF00685"/>
    </source>
</evidence>
<name>A0AAY5K8J6_ESOLU</name>
<evidence type="ECO:0000256" key="1">
    <source>
        <dbReference type="ARBA" id="ARBA00005771"/>
    </source>
</evidence>
<protein>
    <recommendedName>
        <fullName evidence="3">Sulfotransferase</fullName>
        <ecNumber evidence="3">2.8.2.-</ecNumber>
    </recommendedName>
</protein>
<dbReference type="Gene3D" id="3.40.50.300">
    <property type="entry name" value="P-loop containing nucleotide triphosphate hydrolases"/>
    <property type="match status" value="2"/>
</dbReference>
<keyword evidence="6" id="KW-1185">Reference proteome</keyword>
<dbReference type="EC" id="2.8.2.-" evidence="3"/>
<dbReference type="Pfam" id="PF00685">
    <property type="entry name" value="Sulfotransfer_1"/>
    <property type="match status" value="2"/>
</dbReference>
<organism evidence="5 6">
    <name type="scientific">Esox lucius</name>
    <name type="common">Northern pike</name>
    <dbReference type="NCBI Taxonomy" id="8010"/>
    <lineage>
        <taxon>Eukaryota</taxon>
        <taxon>Metazoa</taxon>
        <taxon>Chordata</taxon>
        <taxon>Craniata</taxon>
        <taxon>Vertebrata</taxon>
        <taxon>Euteleostomi</taxon>
        <taxon>Actinopterygii</taxon>
        <taxon>Neopterygii</taxon>
        <taxon>Teleostei</taxon>
        <taxon>Protacanthopterygii</taxon>
        <taxon>Esociformes</taxon>
        <taxon>Esocidae</taxon>
        <taxon>Esox</taxon>
    </lineage>
</organism>
<keyword evidence="2 3" id="KW-0808">Transferase</keyword>
<feature type="domain" description="Sulfotransferase" evidence="4">
    <location>
        <begin position="40"/>
        <end position="161"/>
    </location>
</feature>
<dbReference type="Proteomes" id="UP000265140">
    <property type="component" value="Chromosome 6"/>
</dbReference>
<gene>
    <name evidence="5" type="primary">SULT6B1</name>
</gene>
<accession>A0AAY5K8J6</accession>